<name>A0A9Q8LHM2_PASFU</name>
<dbReference type="PIRSF" id="PIRSF015753">
    <property type="entry name" value="GST"/>
    <property type="match status" value="1"/>
</dbReference>
<sequence>MASSNLPSSWHSSPGDSFHGKITPAGPFKPEKDRYHLYIGLFCPFAHRANIIVHLKQLHKYAGIETSIVKPYPKEDHESRPDGLDESHYEGATEEKLFGFQFMNQVYFKADENYKGKYSVPVLWDKKLDTIVNNESHELLRDLQHCFDTLLPPELHEIDLFPSNMQSKILALEEPLQRDLNTGVYKAGFAPDQATYEKNLPPVFGILDYLEALTAANGGPYILGDTLTEVDIRVFCTLIRFDVVYFQHFKCNLGMIRYSYPHLDNWLRRIYWEHEAFRETTDFRHIKENYTKSHKGVNPKGVTPVGPWPNIQKGFEQDLSKLEVGKVDMPEVVECEERLKKEVRL</sequence>
<dbReference type="Proteomes" id="UP000756132">
    <property type="component" value="Chromosome 5"/>
</dbReference>
<dbReference type="InterPro" id="IPR036282">
    <property type="entry name" value="Glutathione-S-Trfase_C_sf"/>
</dbReference>
<feature type="binding site" evidence="2">
    <location>
        <begin position="135"/>
        <end position="136"/>
    </location>
    <ligand>
        <name>glutathione</name>
        <dbReference type="ChEBI" id="CHEBI:57925"/>
    </ligand>
</feature>
<reference evidence="6" key="1">
    <citation type="submission" date="2021-12" db="EMBL/GenBank/DDBJ databases">
        <authorList>
            <person name="Zaccaron A."/>
            <person name="Stergiopoulos I."/>
        </authorList>
    </citation>
    <scope>NUCLEOTIDE SEQUENCE</scope>
    <source>
        <strain evidence="6">Race5_Kim</strain>
    </source>
</reference>
<feature type="site" description="Lowers pKa of active site Cys" evidence="3">
    <location>
        <position position="245"/>
    </location>
</feature>
<dbReference type="InterPro" id="IPR016639">
    <property type="entry name" value="GST_Omega/GSH"/>
</dbReference>
<dbReference type="GO" id="GO:0005737">
    <property type="term" value="C:cytoplasm"/>
    <property type="evidence" value="ECO:0007669"/>
    <property type="project" value="TreeGrafter"/>
</dbReference>
<dbReference type="SUPFAM" id="SSF47616">
    <property type="entry name" value="GST C-terminal domain-like"/>
    <property type="match status" value="1"/>
</dbReference>
<reference evidence="6" key="2">
    <citation type="journal article" date="2022" name="Microb. Genom.">
        <title>A chromosome-scale genome assembly of the tomato pathogen Cladosporium fulvum reveals a compartmentalized genome architecture and the presence of a dispensable chromosome.</title>
        <authorList>
            <person name="Zaccaron A.Z."/>
            <person name="Chen L.H."/>
            <person name="Samaras A."/>
            <person name="Stergiopoulos I."/>
        </authorList>
    </citation>
    <scope>NUCLEOTIDE SEQUENCE</scope>
    <source>
        <strain evidence="6">Race5_Kim</strain>
    </source>
</reference>
<feature type="compositionally biased region" description="Low complexity" evidence="4">
    <location>
        <begin position="1"/>
        <end position="13"/>
    </location>
</feature>
<evidence type="ECO:0000256" key="1">
    <source>
        <dbReference type="PIRSR" id="PIRSR015753-1"/>
    </source>
</evidence>
<feature type="binding site" evidence="2">
    <location>
        <begin position="117"/>
        <end position="120"/>
    </location>
    <ligand>
        <name>glutathione</name>
        <dbReference type="ChEBI" id="CHEBI:57925"/>
    </ligand>
</feature>
<evidence type="ECO:0000259" key="5">
    <source>
        <dbReference type="Pfam" id="PF13409"/>
    </source>
</evidence>
<dbReference type="Gene3D" id="1.20.1050.10">
    <property type="match status" value="1"/>
</dbReference>
<evidence type="ECO:0000256" key="4">
    <source>
        <dbReference type="SAM" id="MobiDB-lite"/>
    </source>
</evidence>
<feature type="active site" description="Proton donor/acceptor" evidence="1">
    <location>
        <position position="185"/>
    </location>
</feature>
<dbReference type="InterPro" id="IPR047047">
    <property type="entry name" value="GST_Omega-like_C"/>
</dbReference>
<feature type="domain" description="GST N-terminal" evidence="5">
    <location>
        <begin position="42"/>
        <end position="144"/>
    </location>
</feature>
<dbReference type="OrthoDB" id="2309723at2759"/>
<protein>
    <submittedName>
        <fullName evidence="6">Glutathione S-transferase omega-like 2</fullName>
    </submittedName>
</protein>
<dbReference type="RefSeq" id="XP_047761957.1">
    <property type="nucleotide sequence ID" value="XM_047904972.1"/>
</dbReference>
<dbReference type="Pfam" id="PF13409">
    <property type="entry name" value="GST_N_2"/>
    <property type="match status" value="1"/>
</dbReference>
<dbReference type="Gene3D" id="3.40.30.10">
    <property type="entry name" value="Glutaredoxin"/>
    <property type="match status" value="1"/>
</dbReference>
<proteinExistence type="predicted"/>
<feature type="active site" description="Nucleophile" evidence="1">
    <location>
        <position position="43"/>
    </location>
</feature>
<dbReference type="AlphaFoldDB" id="A0A9Q8LHM2"/>
<organism evidence="6 7">
    <name type="scientific">Passalora fulva</name>
    <name type="common">Tomato leaf mold</name>
    <name type="synonym">Cladosporium fulvum</name>
    <dbReference type="NCBI Taxonomy" id="5499"/>
    <lineage>
        <taxon>Eukaryota</taxon>
        <taxon>Fungi</taxon>
        <taxon>Dikarya</taxon>
        <taxon>Ascomycota</taxon>
        <taxon>Pezizomycotina</taxon>
        <taxon>Dothideomycetes</taxon>
        <taxon>Dothideomycetidae</taxon>
        <taxon>Mycosphaerellales</taxon>
        <taxon>Mycosphaerellaceae</taxon>
        <taxon>Fulvia</taxon>
    </lineage>
</organism>
<evidence type="ECO:0000313" key="7">
    <source>
        <dbReference type="Proteomes" id="UP000756132"/>
    </source>
</evidence>
<dbReference type="GeneID" id="71985702"/>
<dbReference type="InterPro" id="IPR036249">
    <property type="entry name" value="Thioredoxin-like_sf"/>
</dbReference>
<feature type="site" description="Lowers pKa of active site Cys" evidence="3">
    <location>
        <position position="290"/>
    </location>
</feature>
<dbReference type="EMBL" id="CP090167">
    <property type="protein sequence ID" value="UJO17591.1"/>
    <property type="molecule type" value="Genomic_DNA"/>
</dbReference>
<keyword evidence="7" id="KW-1185">Reference proteome</keyword>
<dbReference type="KEGG" id="ffu:CLAFUR5_05824"/>
<dbReference type="PANTHER" id="PTHR32419">
    <property type="entry name" value="GLUTATHIONYL-HYDROQUINONE REDUCTASE"/>
    <property type="match status" value="1"/>
</dbReference>
<dbReference type="Pfam" id="PF13410">
    <property type="entry name" value="GST_C_2"/>
    <property type="match status" value="1"/>
</dbReference>
<evidence type="ECO:0000256" key="3">
    <source>
        <dbReference type="PIRSR" id="PIRSR015753-3"/>
    </source>
</evidence>
<accession>A0A9Q8LHM2</accession>
<dbReference type="CDD" id="cd03190">
    <property type="entry name" value="GST_C_Omega_like"/>
    <property type="match status" value="1"/>
</dbReference>
<evidence type="ECO:0000313" key="6">
    <source>
        <dbReference type="EMBL" id="UJO17591.1"/>
    </source>
</evidence>
<dbReference type="GO" id="GO:0004364">
    <property type="term" value="F:glutathione transferase activity"/>
    <property type="evidence" value="ECO:0007669"/>
    <property type="project" value="InterPro"/>
</dbReference>
<dbReference type="InterPro" id="IPR004045">
    <property type="entry name" value="Glutathione_S-Trfase_N"/>
</dbReference>
<feature type="region of interest" description="Disordered" evidence="4">
    <location>
        <begin position="1"/>
        <end position="24"/>
    </location>
</feature>
<dbReference type="PANTHER" id="PTHR32419:SF23">
    <property type="entry name" value="GLUTATHIONE S-TRANSFERASE (EUROFUNG)"/>
    <property type="match status" value="1"/>
</dbReference>
<evidence type="ECO:0000256" key="2">
    <source>
        <dbReference type="PIRSR" id="PIRSR015753-2"/>
    </source>
</evidence>
<gene>
    <name evidence="6" type="ORF">CLAFUR5_05824</name>
</gene>
<dbReference type="SUPFAM" id="SSF52833">
    <property type="entry name" value="Thioredoxin-like"/>
    <property type="match status" value="1"/>
</dbReference>